<feature type="region of interest" description="Disordered" evidence="1">
    <location>
        <begin position="226"/>
        <end position="249"/>
    </location>
</feature>
<feature type="compositionally biased region" description="Basic and acidic residues" evidence="1">
    <location>
        <begin position="239"/>
        <end position="249"/>
    </location>
</feature>
<organism evidence="2 3">
    <name type="scientific">Paramuricea clavata</name>
    <name type="common">Red gorgonian</name>
    <name type="synonym">Violescent sea-whip</name>
    <dbReference type="NCBI Taxonomy" id="317549"/>
    <lineage>
        <taxon>Eukaryota</taxon>
        <taxon>Metazoa</taxon>
        <taxon>Cnidaria</taxon>
        <taxon>Anthozoa</taxon>
        <taxon>Octocorallia</taxon>
        <taxon>Malacalcyonacea</taxon>
        <taxon>Plexauridae</taxon>
        <taxon>Paramuricea</taxon>
    </lineage>
</organism>
<evidence type="ECO:0000313" key="3">
    <source>
        <dbReference type="Proteomes" id="UP001152795"/>
    </source>
</evidence>
<dbReference type="AlphaFoldDB" id="A0A6S7I7Q6"/>
<sequence>MCVEVYRHQHIETGGNLFGLWRNSGSAVIHVVLGPGQRCRRTDNSFHQDLEYMQRVGRFVNKGYMLCHIGEWRSHHSLSLSKPNAEEERFIRRDFPRGFSKFLVIIANIKNGDTIKLSPYFFTDCGTCYEKAEYVVLESDSPFSTDAKIMAEIHLGAEGKEYQRRRGTTSGKIANHSGASLRYTGNRRNTGLYSERDCNANATQLQANQTSSLVGLSAHDESSIIPENATCTSSQPSKNKNDEERTPSEREIVLKKVHDELKYWYGVQYDSAFKFETSKDSPGAVEISFKRNDRYWMVRFPDDFPTKPAKLFNSSGPGSTSYNECSNFRLAKPLNNEQNILWAVNNMPGM</sequence>
<protein>
    <submittedName>
        <fullName evidence="2">Uncharacterized protein</fullName>
    </submittedName>
</protein>
<evidence type="ECO:0000313" key="2">
    <source>
        <dbReference type="EMBL" id="CAB4014805.1"/>
    </source>
</evidence>
<dbReference type="OrthoDB" id="5979666at2759"/>
<proteinExistence type="predicted"/>
<evidence type="ECO:0000256" key="1">
    <source>
        <dbReference type="SAM" id="MobiDB-lite"/>
    </source>
</evidence>
<dbReference type="EMBL" id="CACRXK020008454">
    <property type="protein sequence ID" value="CAB4014805.1"/>
    <property type="molecule type" value="Genomic_DNA"/>
</dbReference>
<comment type="caution">
    <text evidence="2">The sequence shown here is derived from an EMBL/GenBank/DDBJ whole genome shotgun (WGS) entry which is preliminary data.</text>
</comment>
<feature type="compositionally biased region" description="Polar residues" evidence="1">
    <location>
        <begin position="229"/>
        <end position="238"/>
    </location>
</feature>
<accession>A0A6S7I7Q6</accession>
<gene>
    <name evidence="2" type="ORF">PACLA_8A052514</name>
</gene>
<feature type="region of interest" description="Disordered" evidence="1">
    <location>
        <begin position="160"/>
        <end position="186"/>
    </location>
</feature>
<reference evidence="2" key="1">
    <citation type="submission" date="2020-04" db="EMBL/GenBank/DDBJ databases">
        <authorList>
            <person name="Alioto T."/>
            <person name="Alioto T."/>
            <person name="Gomez Garrido J."/>
        </authorList>
    </citation>
    <scope>NUCLEOTIDE SEQUENCE</scope>
    <source>
        <strain evidence="2">A484AB</strain>
    </source>
</reference>
<name>A0A6S7I7Q6_PARCT</name>
<dbReference type="Proteomes" id="UP001152795">
    <property type="component" value="Unassembled WGS sequence"/>
</dbReference>
<keyword evidence="3" id="KW-1185">Reference proteome</keyword>